<evidence type="ECO:0000313" key="1">
    <source>
        <dbReference type="EMBL" id="PJK30402.1"/>
    </source>
</evidence>
<proteinExistence type="predicted"/>
<protein>
    <recommendedName>
        <fullName evidence="3">Phosphate ABC transporter substrate-binding protein</fullName>
    </recommendedName>
</protein>
<sequence>MYDWPVLQPANDRFWRTLVERLRDAGIDAPGELNRHDNHAALRGRDDLLLAQTCGLPFNTRLKDRVRYVATPVHAMEGCREARYSSAIVTRRGFDPDRRTPEALRGLRLAVNGTDSWSGYEVVKRWFAAGGTPMPAPHLVSGGHLRSMQAVAEGQADVAAIDAIALGLARNHLPELAGHLQVIGWTESRPAPPFVTAGPADDETVAALRTALHDALATEPGIREALGLRSVAVLAADAYAAMIPAESRTAIS</sequence>
<dbReference type="AlphaFoldDB" id="A0A2M9G3V9"/>
<dbReference type="EMBL" id="PHIG01000028">
    <property type="protein sequence ID" value="PJK30402.1"/>
    <property type="molecule type" value="Genomic_DNA"/>
</dbReference>
<dbReference type="Gene3D" id="3.40.190.10">
    <property type="entry name" value="Periplasmic binding protein-like II"/>
    <property type="match status" value="1"/>
</dbReference>
<gene>
    <name evidence="1" type="ORF">CVT23_07025</name>
</gene>
<name>A0A2M9G3V9_9PROT</name>
<evidence type="ECO:0008006" key="3">
    <source>
        <dbReference type="Google" id="ProtNLM"/>
    </source>
</evidence>
<accession>A0A2M9G3V9</accession>
<keyword evidence="2" id="KW-1185">Reference proteome</keyword>
<organism evidence="1 2">
    <name type="scientific">Minwuia thermotolerans</name>
    <dbReference type="NCBI Taxonomy" id="2056226"/>
    <lineage>
        <taxon>Bacteria</taxon>
        <taxon>Pseudomonadati</taxon>
        <taxon>Pseudomonadota</taxon>
        <taxon>Alphaproteobacteria</taxon>
        <taxon>Minwuiales</taxon>
        <taxon>Minwuiaceae</taxon>
        <taxon>Minwuia</taxon>
    </lineage>
</organism>
<evidence type="ECO:0000313" key="2">
    <source>
        <dbReference type="Proteomes" id="UP000229498"/>
    </source>
</evidence>
<dbReference type="PANTHER" id="PTHR35841">
    <property type="entry name" value="PHOSPHONATES-BINDING PERIPLASMIC PROTEIN"/>
    <property type="match status" value="1"/>
</dbReference>
<dbReference type="Pfam" id="PF12974">
    <property type="entry name" value="Phosphonate-bd"/>
    <property type="match status" value="1"/>
</dbReference>
<dbReference type="Proteomes" id="UP000229498">
    <property type="component" value="Unassembled WGS sequence"/>
</dbReference>
<reference evidence="1 2" key="1">
    <citation type="submission" date="2017-11" db="EMBL/GenBank/DDBJ databases">
        <title>Draft genome sequence of Rhizobiales bacterium SY3-13.</title>
        <authorList>
            <person name="Sun C."/>
        </authorList>
    </citation>
    <scope>NUCLEOTIDE SEQUENCE [LARGE SCALE GENOMIC DNA]</scope>
    <source>
        <strain evidence="1 2">SY3-13</strain>
    </source>
</reference>
<dbReference type="SUPFAM" id="SSF53850">
    <property type="entry name" value="Periplasmic binding protein-like II"/>
    <property type="match status" value="1"/>
</dbReference>
<dbReference type="PANTHER" id="PTHR35841:SF1">
    <property type="entry name" value="PHOSPHONATES-BINDING PERIPLASMIC PROTEIN"/>
    <property type="match status" value="1"/>
</dbReference>
<comment type="caution">
    <text evidence="1">The sequence shown here is derived from an EMBL/GenBank/DDBJ whole genome shotgun (WGS) entry which is preliminary data.</text>
</comment>